<protein>
    <submittedName>
        <fullName evidence="2">Tetratricopeptide repeat protein</fullName>
    </submittedName>
</protein>
<evidence type="ECO:0000313" key="3">
    <source>
        <dbReference type="Proteomes" id="UP001597493"/>
    </source>
</evidence>
<comment type="caution">
    <text evidence="2">The sequence shown here is derived from an EMBL/GenBank/DDBJ whole genome shotgun (WGS) entry which is preliminary data.</text>
</comment>
<keyword evidence="1" id="KW-0812">Transmembrane</keyword>
<reference evidence="3" key="1">
    <citation type="journal article" date="2019" name="Int. J. Syst. Evol. Microbiol.">
        <title>The Global Catalogue of Microorganisms (GCM) 10K type strain sequencing project: providing services to taxonomists for standard genome sequencing and annotation.</title>
        <authorList>
            <consortium name="The Broad Institute Genomics Platform"/>
            <consortium name="The Broad Institute Genome Sequencing Center for Infectious Disease"/>
            <person name="Wu L."/>
            <person name="Ma J."/>
        </authorList>
    </citation>
    <scope>NUCLEOTIDE SEQUENCE [LARGE SCALE GENOMIC DNA]</scope>
    <source>
        <strain evidence="3">TISTR 1827</strain>
    </source>
</reference>
<name>A0ABW5R2E7_9BACL</name>
<proteinExistence type="predicted"/>
<keyword evidence="3" id="KW-1185">Reference proteome</keyword>
<dbReference type="Proteomes" id="UP001597493">
    <property type="component" value="Unassembled WGS sequence"/>
</dbReference>
<keyword evidence="1" id="KW-1133">Transmembrane helix</keyword>
<sequence length="225" mass="25640">MGKFFILFVLLNFLTGNPIVSVIIILVLFYALERRFIGLTPSIVKPLRRLRQIGKLKKRIDSSPNDVSSKLELARLLMERKKYRQARELLEPLEAVMTDSAEYADDLGVCLMETGNPVEGVAAVRRALELNPRVKYGEPHLRLAAYYARRDAAKALDELESFQRMQSSSCEAYLRLASIYKQMGRGKEAKAAVKEGLNVYRLLPRYKKKTERASAIRLWVKSAFG</sequence>
<dbReference type="RefSeq" id="WP_379277704.1">
    <property type="nucleotide sequence ID" value="NZ_JBHUGT010000035.1"/>
</dbReference>
<dbReference type="InterPro" id="IPR011990">
    <property type="entry name" value="TPR-like_helical_dom_sf"/>
</dbReference>
<dbReference type="SUPFAM" id="SSF48452">
    <property type="entry name" value="TPR-like"/>
    <property type="match status" value="1"/>
</dbReference>
<feature type="transmembrane region" description="Helical" evidence="1">
    <location>
        <begin position="6"/>
        <end position="32"/>
    </location>
</feature>
<dbReference type="Pfam" id="PF13181">
    <property type="entry name" value="TPR_8"/>
    <property type="match status" value="1"/>
</dbReference>
<accession>A0ABW5R2E7</accession>
<dbReference type="SMART" id="SM00028">
    <property type="entry name" value="TPR"/>
    <property type="match status" value="2"/>
</dbReference>
<evidence type="ECO:0000256" key="1">
    <source>
        <dbReference type="SAM" id="Phobius"/>
    </source>
</evidence>
<evidence type="ECO:0000313" key="2">
    <source>
        <dbReference type="EMBL" id="MFD2662823.1"/>
    </source>
</evidence>
<organism evidence="2 3">
    <name type="scientific">Paenibacillus thailandensis</name>
    <dbReference type="NCBI Taxonomy" id="393250"/>
    <lineage>
        <taxon>Bacteria</taxon>
        <taxon>Bacillati</taxon>
        <taxon>Bacillota</taxon>
        <taxon>Bacilli</taxon>
        <taxon>Bacillales</taxon>
        <taxon>Paenibacillaceae</taxon>
        <taxon>Paenibacillus</taxon>
    </lineage>
</organism>
<keyword evidence="1" id="KW-0472">Membrane</keyword>
<gene>
    <name evidence="2" type="ORF">ACFSW5_21440</name>
</gene>
<dbReference type="EMBL" id="JBHUMY010000032">
    <property type="protein sequence ID" value="MFD2662823.1"/>
    <property type="molecule type" value="Genomic_DNA"/>
</dbReference>
<dbReference type="Gene3D" id="1.25.40.10">
    <property type="entry name" value="Tetratricopeptide repeat domain"/>
    <property type="match status" value="1"/>
</dbReference>
<dbReference type="InterPro" id="IPR019734">
    <property type="entry name" value="TPR_rpt"/>
</dbReference>